<reference evidence="8" key="1">
    <citation type="journal article" date="2020" name="New Phytol.">
        <title>Comparative genomics reveals dynamic genome evolution in host specialist ectomycorrhizal fungi.</title>
        <authorList>
            <person name="Lofgren L.A."/>
            <person name="Nguyen N.H."/>
            <person name="Vilgalys R."/>
            <person name="Ruytinx J."/>
            <person name="Liao H.L."/>
            <person name="Branco S."/>
            <person name="Kuo A."/>
            <person name="LaButti K."/>
            <person name="Lipzen A."/>
            <person name="Andreopoulos W."/>
            <person name="Pangilinan J."/>
            <person name="Riley R."/>
            <person name="Hundley H."/>
            <person name="Na H."/>
            <person name="Barry K."/>
            <person name="Grigoriev I.V."/>
            <person name="Stajich J.E."/>
            <person name="Kennedy P.G."/>
        </authorList>
    </citation>
    <scope>NUCLEOTIDE SEQUENCE</scope>
    <source>
        <strain evidence="8">FC203</strain>
    </source>
</reference>
<dbReference type="InterPro" id="IPR052430">
    <property type="entry name" value="IVT-Associated"/>
</dbReference>
<comment type="caution">
    <text evidence="8">The sequence shown here is derived from an EMBL/GenBank/DDBJ whole genome shotgun (WGS) entry which is preliminary data.</text>
</comment>
<dbReference type="PANTHER" id="PTHR47804:SF3">
    <property type="entry name" value="PROTEIN BRE4"/>
    <property type="match status" value="1"/>
</dbReference>
<dbReference type="EMBL" id="JABBWK010000011">
    <property type="protein sequence ID" value="KAG1903978.1"/>
    <property type="molecule type" value="Genomic_DNA"/>
</dbReference>
<keyword evidence="4 6" id="KW-0472">Membrane</keyword>
<feature type="transmembrane region" description="Helical" evidence="6">
    <location>
        <begin position="150"/>
        <end position="170"/>
    </location>
</feature>
<feature type="transmembrane region" description="Helical" evidence="6">
    <location>
        <begin position="606"/>
        <end position="625"/>
    </location>
</feature>
<dbReference type="GO" id="GO:0016020">
    <property type="term" value="C:membrane"/>
    <property type="evidence" value="ECO:0007669"/>
    <property type="project" value="UniProtKB-SubCell"/>
</dbReference>
<feature type="domain" description="Integral membrane bound transporter" evidence="7">
    <location>
        <begin position="575"/>
        <end position="701"/>
    </location>
</feature>
<evidence type="ECO:0000256" key="2">
    <source>
        <dbReference type="ARBA" id="ARBA00022692"/>
    </source>
</evidence>
<evidence type="ECO:0000256" key="3">
    <source>
        <dbReference type="ARBA" id="ARBA00022989"/>
    </source>
</evidence>
<dbReference type="Pfam" id="PF13515">
    <property type="entry name" value="FUSC_2"/>
    <property type="match status" value="1"/>
</dbReference>
<feature type="transmembrane region" description="Helical" evidence="6">
    <location>
        <begin position="631"/>
        <end position="649"/>
    </location>
</feature>
<dbReference type="Proteomes" id="UP001195769">
    <property type="component" value="Unassembled WGS sequence"/>
</dbReference>
<keyword evidence="9" id="KW-1185">Reference proteome</keyword>
<feature type="transmembrane region" description="Helical" evidence="6">
    <location>
        <begin position="685"/>
        <end position="707"/>
    </location>
</feature>
<feature type="transmembrane region" description="Helical" evidence="6">
    <location>
        <begin position="656"/>
        <end position="673"/>
    </location>
</feature>
<dbReference type="AlphaFoldDB" id="A0AAD4EFG8"/>
<dbReference type="GeneID" id="64655220"/>
<sequence>MQVKYIYVKGQFKSGQLGDSGYYSWLTPPSLRLLFVYARNKFSCDLKACGALYKISFQLGGSSAFLVLSLKELVFSVQEDLAQQLEITIINITGALAGIGVSTFAKYLATIPQEGSVTSRFIPAVFLVIISFLAGWAKSRLPRLHLSARISCFVSIWLLTNNIGITSAVLSDSGGFLWITVTAASVCLFSSMLILHWSSTHLIEEVASTLRIIHRCLSVGMDNPFTYPSSQKIAELKDLHGELVHQSVILNEMYCQAAFELRVGRVSVKSLKPLLGMVEHLRRELSWGTVSQPGQNDWSNESHCASSSSFEASAIELSKTIMTSIKAVEDLVLGVYTHTSLWHKSLRTERDAVTAAAINLNFAWYTAKNELRNTNQTWSEEPISPSGSIVPSHLHHQCLFVTSLLQMAYDTSHILQVAQSIAAHHEVSRFRFWLPRLTWQWLGVAPRTFIMEEYGAPITHDTLEAETTLSAEEVRQGVAFVDRQDDTTSQEVFYCHATRNIPTVPQLSLKSLPRCLSLTLQHLWNHRVILQLRLGASRVIRDTQRSSHLQHATKNAIGVAMLSFPAFLPSHSAGFQWFRWIHGQWMIISYVWVLETNTGATWRVGYLRLSGTILGAIYAYITWAICGRNPIGIVAMVTLFDIPITWFVTKSRIPSLGVVASVTLPPVVLYQYLTPDSGVSTRDLAWMRASMIALGIIAALAMNSLVFPRYSRVLFLNQTSTTLRLLSQLYLLLVQGMFRSIHPFTLHDKQETLKLELQIRNALHRSSSLLTTMNDELSLVPKPMRHYREVVLKIQKILDLMTGLRKTRENIPRKETIASVMKERKEFISCICISLFACQHVFQARQPLPQFLPSARQALETLESRIEASLRRGIDADVSVKGISLAYSVAEGEVMKNMVDTIEGLLELCRQLFGTSAWLTNTWPETSVPNADEGPGTPSEGWFSTVGRM</sequence>
<organism evidence="8 9">
    <name type="scientific">Suillus fuscotomentosus</name>
    <dbReference type="NCBI Taxonomy" id="1912939"/>
    <lineage>
        <taxon>Eukaryota</taxon>
        <taxon>Fungi</taxon>
        <taxon>Dikarya</taxon>
        <taxon>Basidiomycota</taxon>
        <taxon>Agaricomycotina</taxon>
        <taxon>Agaricomycetes</taxon>
        <taxon>Agaricomycetidae</taxon>
        <taxon>Boletales</taxon>
        <taxon>Suillineae</taxon>
        <taxon>Suillaceae</taxon>
        <taxon>Suillus</taxon>
    </lineage>
</organism>
<evidence type="ECO:0000259" key="7">
    <source>
        <dbReference type="Pfam" id="PF13515"/>
    </source>
</evidence>
<feature type="transmembrane region" description="Helical" evidence="6">
    <location>
        <begin position="89"/>
        <end position="109"/>
    </location>
</feature>
<comment type="subcellular location">
    <subcellularLocation>
        <location evidence="1">Membrane</location>
        <topology evidence="1">Multi-pass membrane protein</topology>
    </subcellularLocation>
</comment>
<proteinExistence type="predicted"/>
<name>A0AAD4EFG8_9AGAM</name>
<evidence type="ECO:0000256" key="6">
    <source>
        <dbReference type="SAM" id="Phobius"/>
    </source>
</evidence>
<evidence type="ECO:0000313" key="8">
    <source>
        <dbReference type="EMBL" id="KAG1903978.1"/>
    </source>
</evidence>
<accession>A0AAD4EFG8</accession>
<feature type="transmembrane region" description="Helical" evidence="6">
    <location>
        <begin position="176"/>
        <end position="195"/>
    </location>
</feature>
<feature type="region of interest" description="Disordered" evidence="5">
    <location>
        <begin position="925"/>
        <end position="949"/>
    </location>
</feature>
<dbReference type="InterPro" id="IPR049453">
    <property type="entry name" value="Memb_transporter_dom"/>
</dbReference>
<dbReference type="RefSeq" id="XP_041229553.1">
    <property type="nucleotide sequence ID" value="XM_041360922.1"/>
</dbReference>
<gene>
    <name evidence="8" type="ORF">F5891DRAFT_1016103</name>
</gene>
<evidence type="ECO:0000256" key="5">
    <source>
        <dbReference type="SAM" id="MobiDB-lite"/>
    </source>
</evidence>
<evidence type="ECO:0000256" key="1">
    <source>
        <dbReference type="ARBA" id="ARBA00004141"/>
    </source>
</evidence>
<dbReference type="PANTHER" id="PTHR47804">
    <property type="entry name" value="60S RIBOSOMAL PROTEIN L19"/>
    <property type="match status" value="1"/>
</dbReference>
<keyword evidence="2 6" id="KW-0812">Transmembrane</keyword>
<feature type="transmembrane region" description="Helical" evidence="6">
    <location>
        <begin position="121"/>
        <end position="138"/>
    </location>
</feature>
<evidence type="ECO:0000313" key="9">
    <source>
        <dbReference type="Proteomes" id="UP001195769"/>
    </source>
</evidence>
<keyword evidence="3 6" id="KW-1133">Transmembrane helix</keyword>
<protein>
    <recommendedName>
        <fullName evidence="7">Integral membrane bound transporter domain-containing protein</fullName>
    </recommendedName>
</protein>
<evidence type="ECO:0000256" key="4">
    <source>
        <dbReference type="ARBA" id="ARBA00023136"/>
    </source>
</evidence>